<dbReference type="InterPro" id="IPR025846">
    <property type="entry name" value="TBL_N"/>
</dbReference>
<dbReference type="Pfam" id="PF13839">
    <property type="entry name" value="PC-Esterase"/>
    <property type="match status" value="1"/>
</dbReference>
<evidence type="ECO:0000256" key="5">
    <source>
        <dbReference type="ARBA" id="ARBA00022989"/>
    </source>
</evidence>
<evidence type="ECO:0000256" key="1">
    <source>
        <dbReference type="ARBA" id="ARBA00004167"/>
    </source>
</evidence>
<dbReference type="InterPro" id="IPR026057">
    <property type="entry name" value="TBL_C"/>
</dbReference>
<comment type="similarity">
    <text evidence="2">Belongs to the PC-esterase family. TBL subfamily.</text>
</comment>
<dbReference type="Pfam" id="PF14416">
    <property type="entry name" value="PMR5N"/>
    <property type="match status" value="1"/>
</dbReference>
<organism evidence="9 10">
    <name type="scientific">Aristolochia fimbriata</name>
    <name type="common">White veined hardy Dutchman's pipe vine</name>
    <dbReference type="NCBI Taxonomy" id="158543"/>
    <lineage>
        <taxon>Eukaryota</taxon>
        <taxon>Viridiplantae</taxon>
        <taxon>Streptophyta</taxon>
        <taxon>Embryophyta</taxon>
        <taxon>Tracheophyta</taxon>
        <taxon>Spermatophyta</taxon>
        <taxon>Magnoliopsida</taxon>
        <taxon>Magnoliidae</taxon>
        <taxon>Piperales</taxon>
        <taxon>Aristolochiaceae</taxon>
        <taxon>Aristolochia</taxon>
    </lineage>
</organism>
<evidence type="ECO:0000256" key="3">
    <source>
        <dbReference type="ARBA" id="ARBA00022692"/>
    </source>
</evidence>
<keyword evidence="5" id="KW-1133">Transmembrane helix</keyword>
<comment type="caution">
    <text evidence="9">The sequence shown here is derived from an EMBL/GenBank/DDBJ whole genome shotgun (WGS) entry which is preliminary data.</text>
</comment>
<dbReference type="GO" id="GO:0016020">
    <property type="term" value="C:membrane"/>
    <property type="evidence" value="ECO:0007669"/>
    <property type="project" value="UniProtKB-SubCell"/>
</dbReference>
<dbReference type="EMBL" id="JAINDJ010000003">
    <property type="protein sequence ID" value="KAG9452822.1"/>
    <property type="molecule type" value="Genomic_DNA"/>
</dbReference>
<keyword evidence="6" id="KW-0472">Membrane</keyword>
<sequence length="367" mass="42376">MLGNETASALNVGEISNGGCDLFDGKWVRDEQSRPLYDESECPYVIPQLTCHKFGRPDKDYQYWRWQPHGCSLPRFDTALMWEMLRGKRMMFVGDSLNHGQFISMVCLLQSVVPEDAKSLRRNGSFTIFRAKNYNATIEFYWAPFLLQSNSDDALIHRIKDRVVRAGSIKHHARHWKGVDVLVLDTYLWWMTGAKMKIRRGSFQDTEKNIVLMETEEAYRMALSSVTKWVKRNMRRLKPSRVFFVTMSPTHSRSEEWGEEAGGNCYNQTTPIEDPGYWGTASSKSMMQVIDQVLDKTQAPAMITVINITQLSEYRKDAHVSIYKKHTPLLTSQQLAHPASVSDCIHWCLPGLPDTWNELLFTKLFYP</sequence>
<keyword evidence="3" id="KW-0812">Transmembrane</keyword>
<dbReference type="InterPro" id="IPR029962">
    <property type="entry name" value="TBL"/>
</dbReference>
<evidence type="ECO:0000256" key="4">
    <source>
        <dbReference type="ARBA" id="ARBA00022968"/>
    </source>
</evidence>
<feature type="domain" description="Trichome birefringence-like N-terminal" evidence="8">
    <location>
        <begin position="19"/>
        <end position="72"/>
    </location>
</feature>
<evidence type="ECO:0008006" key="11">
    <source>
        <dbReference type="Google" id="ProtNLM"/>
    </source>
</evidence>
<evidence type="ECO:0000259" key="7">
    <source>
        <dbReference type="Pfam" id="PF13839"/>
    </source>
</evidence>
<gene>
    <name evidence="9" type="ORF">H6P81_005726</name>
</gene>
<evidence type="ECO:0000313" key="9">
    <source>
        <dbReference type="EMBL" id="KAG9452822.1"/>
    </source>
</evidence>
<evidence type="ECO:0000256" key="2">
    <source>
        <dbReference type="ARBA" id="ARBA00007727"/>
    </source>
</evidence>
<proteinExistence type="inferred from homology"/>
<name>A0AAV7EZ42_ARIFI</name>
<dbReference type="AlphaFoldDB" id="A0AAV7EZ42"/>
<dbReference type="PANTHER" id="PTHR32285:SF370">
    <property type="entry name" value="XYLAN O-ACETYLTRANSFERASE 9-RELATED"/>
    <property type="match status" value="1"/>
</dbReference>
<comment type="subcellular location">
    <subcellularLocation>
        <location evidence="1">Membrane</location>
        <topology evidence="1">Single-pass membrane protein</topology>
    </subcellularLocation>
</comment>
<dbReference type="Proteomes" id="UP000825729">
    <property type="component" value="Unassembled WGS sequence"/>
</dbReference>
<protein>
    <recommendedName>
        <fullName evidence="11">Trichome birefringence-like N-terminal domain-containing protein</fullName>
    </recommendedName>
</protein>
<keyword evidence="10" id="KW-1185">Reference proteome</keyword>
<feature type="domain" description="Trichome birefringence-like C-terminal" evidence="7">
    <location>
        <begin position="73"/>
        <end position="362"/>
    </location>
</feature>
<dbReference type="GO" id="GO:0016413">
    <property type="term" value="F:O-acetyltransferase activity"/>
    <property type="evidence" value="ECO:0007669"/>
    <property type="project" value="InterPro"/>
</dbReference>
<accession>A0AAV7EZ42</accession>
<keyword evidence="4" id="KW-0735">Signal-anchor</keyword>
<dbReference type="PANTHER" id="PTHR32285">
    <property type="entry name" value="PROTEIN TRICHOME BIREFRINGENCE-LIKE 9-RELATED"/>
    <property type="match status" value="1"/>
</dbReference>
<evidence type="ECO:0000259" key="8">
    <source>
        <dbReference type="Pfam" id="PF14416"/>
    </source>
</evidence>
<reference evidence="9 10" key="1">
    <citation type="submission" date="2021-07" db="EMBL/GenBank/DDBJ databases">
        <title>The Aristolochia fimbriata genome: insights into angiosperm evolution, floral development and chemical biosynthesis.</title>
        <authorList>
            <person name="Jiao Y."/>
        </authorList>
    </citation>
    <scope>NUCLEOTIDE SEQUENCE [LARGE SCALE GENOMIC DNA]</scope>
    <source>
        <strain evidence="9">IBCAS-2021</strain>
        <tissue evidence="9">Leaf</tissue>
    </source>
</reference>
<dbReference type="GO" id="GO:0005794">
    <property type="term" value="C:Golgi apparatus"/>
    <property type="evidence" value="ECO:0007669"/>
    <property type="project" value="TreeGrafter"/>
</dbReference>
<evidence type="ECO:0000313" key="10">
    <source>
        <dbReference type="Proteomes" id="UP000825729"/>
    </source>
</evidence>
<evidence type="ECO:0000256" key="6">
    <source>
        <dbReference type="ARBA" id="ARBA00023136"/>
    </source>
</evidence>